<dbReference type="SUPFAM" id="SSF48371">
    <property type="entry name" value="ARM repeat"/>
    <property type="match status" value="1"/>
</dbReference>
<evidence type="ECO:0000256" key="2">
    <source>
        <dbReference type="ARBA" id="ARBA00022801"/>
    </source>
</evidence>
<feature type="compositionally biased region" description="Basic and acidic residues" evidence="4">
    <location>
        <begin position="1104"/>
        <end position="1116"/>
    </location>
</feature>
<dbReference type="InterPro" id="IPR020084">
    <property type="entry name" value="NUDIX_hydrolase_CS"/>
</dbReference>
<feature type="compositionally biased region" description="Basic and acidic residues" evidence="4">
    <location>
        <begin position="230"/>
        <end position="246"/>
    </location>
</feature>
<evidence type="ECO:0000256" key="3">
    <source>
        <dbReference type="ARBA" id="ARBA00023242"/>
    </source>
</evidence>
<reference evidence="6" key="1">
    <citation type="submission" date="2009-08" db="EMBL/GenBank/DDBJ databases">
        <title>Annotation of Salpingoeca rosetta.</title>
        <authorList>
            <consortium name="The Broad Institute Genome Sequencing Platform"/>
            <person name="Russ C."/>
            <person name="Cuomo C."/>
            <person name="Burger G."/>
            <person name="Gray M.W."/>
            <person name="Holland P.W.H."/>
            <person name="King N."/>
            <person name="Lang F.B.F."/>
            <person name="Roger A.J."/>
            <person name="Ruiz-Trillo I."/>
            <person name="Young S.K."/>
            <person name="Zeng Q."/>
            <person name="Gargeya S."/>
            <person name="Alvarado L."/>
            <person name="Berlin A."/>
            <person name="Chapman S.B."/>
            <person name="Chen Z."/>
            <person name="Freedman E."/>
            <person name="Gellesch M."/>
            <person name="Goldberg J."/>
            <person name="Griggs A."/>
            <person name="Gujja S."/>
            <person name="Heilman E."/>
            <person name="Heiman D."/>
            <person name="Howarth C."/>
            <person name="Mehta T."/>
            <person name="Neiman D."/>
            <person name="Pearson M."/>
            <person name="Roberts A."/>
            <person name="Saif S."/>
            <person name="Shea T."/>
            <person name="Shenoy N."/>
            <person name="Sisk P."/>
            <person name="Stolte C."/>
            <person name="Sykes S."/>
            <person name="White J."/>
            <person name="Yandava C."/>
            <person name="Haas B."/>
            <person name="Nusbaum C."/>
            <person name="Birren B."/>
        </authorList>
    </citation>
    <scope>NUCLEOTIDE SEQUENCE [LARGE SCALE GENOMIC DNA]</scope>
    <source>
        <strain evidence="6">ATCC 50818</strain>
    </source>
</reference>
<organism evidence="7">
    <name type="scientific">Salpingoeca rosetta (strain ATCC 50818 / BSB-021)</name>
    <dbReference type="NCBI Taxonomy" id="946362"/>
    <lineage>
        <taxon>Eukaryota</taxon>
        <taxon>Choanoflagellata</taxon>
        <taxon>Craspedida</taxon>
        <taxon>Salpingoecidae</taxon>
        <taxon>Salpingoeca</taxon>
    </lineage>
</organism>
<dbReference type="GO" id="GO:0016787">
    <property type="term" value="F:hydrolase activity"/>
    <property type="evidence" value="ECO:0007669"/>
    <property type="project" value="UniProtKB-KW"/>
</dbReference>
<feature type="compositionally biased region" description="Polar residues" evidence="4">
    <location>
        <begin position="187"/>
        <end position="209"/>
    </location>
</feature>
<evidence type="ECO:0000259" key="5">
    <source>
        <dbReference type="PROSITE" id="PS51462"/>
    </source>
</evidence>
<dbReference type="InParanoid" id="F2TYY4"/>
<keyword evidence="7" id="KW-1185">Reference proteome</keyword>
<dbReference type="InterPro" id="IPR016024">
    <property type="entry name" value="ARM-type_fold"/>
</dbReference>
<comment type="subcellular location">
    <subcellularLocation>
        <location evidence="1">Nucleus</location>
    </subcellularLocation>
</comment>
<dbReference type="KEGG" id="sre:PTSG_01783"/>
<dbReference type="InterPro" id="IPR015797">
    <property type="entry name" value="NUDIX_hydrolase-like_dom_sf"/>
</dbReference>
<dbReference type="GO" id="GO:0005654">
    <property type="term" value="C:nucleoplasm"/>
    <property type="evidence" value="ECO:0007669"/>
    <property type="project" value="TreeGrafter"/>
</dbReference>
<evidence type="ECO:0000313" key="6">
    <source>
        <dbReference type="EMBL" id="EGD78808.1"/>
    </source>
</evidence>
<feature type="compositionally biased region" description="Polar residues" evidence="4">
    <location>
        <begin position="262"/>
        <end position="277"/>
    </location>
</feature>
<feature type="region of interest" description="Disordered" evidence="4">
    <location>
        <begin position="140"/>
        <end position="351"/>
    </location>
</feature>
<dbReference type="InterPro" id="IPR000086">
    <property type="entry name" value="NUDIX_hydrolase_dom"/>
</dbReference>
<feature type="domain" description="Nudix hydrolase" evidence="5">
    <location>
        <begin position="12"/>
        <end position="140"/>
    </location>
</feature>
<evidence type="ECO:0000256" key="1">
    <source>
        <dbReference type="ARBA" id="ARBA00004123"/>
    </source>
</evidence>
<dbReference type="GO" id="GO:0006974">
    <property type="term" value="P:DNA damage response"/>
    <property type="evidence" value="ECO:0007669"/>
    <property type="project" value="TreeGrafter"/>
</dbReference>
<dbReference type="SUPFAM" id="SSF55811">
    <property type="entry name" value="Nudix"/>
    <property type="match status" value="1"/>
</dbReference>
<dbReference type="OrthoDB" id="27483at2759"/>
<gene>
    <name evidence="6" type="ORF">PTSG_01783</name>
</gene>
<dbReference type="GO" id="GO:0030289">
    <property type="term" value="C:protein phosphatase 4 complex"/>
    <property type="evidence" value="ECO:0007669"/>
    <property type="project" value="TreeGrafter"/>
</dbReference>
<dbReference type="eggNOG" id="KOG2175">
    <property type="taxonomic scope" value="Eukaryota"/>
</dbReference>
<dbReference type="PANTHER" id="PTHR23318">
    <property type="entry name" value="ATP SYNTHASE GAMMA-RELATED"/>
    <property type="match status" value="1"/>
</dbReference>
<dbReference type="PANTHER" id="PTHR23318:SF0">
    <property type="entry name" value="SERINE_THREONINE-PROTEIN PHOSPHATASE 4 REGULATORY SUBUNIT 3"/>
    <property type="match status" value="1"/>
</dbReference>
<dbReference type="EMBL" id="GL832957">
    <property type="protein sequence ID" value="EGD78808.1"/>
    <property type="molecule type" value="Genomic_DNA"/>
</dbReference>
<feature type="compositionally biased region" description="Acidic residues" evidence="4">
    <location>
        <begin position="1064"/>
        <end position="1078"/>
    </location>
</feature>
<dbReference type="AlphaFoldDB" id="F2TYY4"/>
<keyword evidence="3" id="KW-0539">Nucleus</keyword>
<evidence type="ECO:0000313" key="7">
    <source>
        <dbReference type="Proteomes" id="UP000007799"/>
    </source>
</evidence>
<sequence>MATESNDLRPKVAVTAAGGWVENGFGEILWLLRAGKWDLPKGRLEAGETVPECAVREVKEECGLTEVQRGEKIIETVHEYEQNDRRFVKTTHWFRMSVLGRPPISPQADENIDRVAWLPHKEWLAVLDSTFPSVRKVVAAVSPSDSPENRLNNDTPDDNTTTTTNNSNSDTNGGDNNDNNRSNSNDATGTPHNSTTNDEANTTDTSDMQTQREDADTRISPAAATANDPSRQRSEQAKCEQQRDASEQSTAMDMSADKENGVDSSASSSQQHGQPATSARDAGPSAGDSRAGALTATRLDDDGEDDGFFGPRPVLSGDRSSLRGDESPIIGPQAPPGLEEQQQHEEMPSLSEEATRELQATLVPCPVKLYKQGGDQWDEQPEGTISLDLADNLHLTITATDSSETLFDLHLTEARSCQIQQAFVLLGYGEPEEVVAISFNDDDACAAYSNAICTFLQADTASDDDMLGEPDNNLFTPVDLPPPDLAHLDAYDKFLTEVLDIRQQSMSTQNMDMRREALMKIKGFGHHMLSHVDTFFDTFEKCDDLEDDKALGTIYNISLVMLLSCMPELFDLLTPPQYLERFIGTLETKPDGSKTEHREHLNSDTRFQEIEPLNDDDLRFRIRQLYYITYLKDVILAGFIDDQLPFVLDSHAIFASGAILEKLVTMPTYLKSILSADPGQSQDRTRKQAMFLLEVFTVSGNQQSVDKPVVYKALADSGLYNVINICLQSDHKETRHNAVCAVCKALENNTPSIRQIIHKNEWALPSELIRAFAKETSIATLTMLSHALEMLYDVDTFIDAEATKSALLNMLYNSDVLFPRLVSLFSMPPDEMRTPHGREKLVILMQLISHWLPTHTYHIKSFVTTKNLLGQAAKVVKANDKLLTLAFARLLSHVVQTKNTLFYRKLVAGNLMEPVMKAFNAVKHRYNMLTSTVLSIIEFTATNNLPAIRDYLVKNFRQILENIDQHPCGKNLVLRFEQRFDESAAGSLGNGGGTTVAAAAAAALRSRFRKDGSMTEEEENYFSEDSIDADESEQRDDQPRIIMPNQVSPSPPPPPSHRRPLVSYDDDDDDDDDDEEESFLTRARVLKKPKFTFAIGTKTASSMSDDKDQQHSRREGVSSSIFPLNT</sequence>
<feature type="region of interest" description="Disordered" evidence="4">
    <location>
        <begin position="1010"/>
        <end position="1081"/>
    </location>
</feature>
<dbReference type="InterPro" id="IPR051137">
    <property type="entry name" value="PP4R3-like"/>
</dbReference>
<dbReference type="OMA" id="KCERHEF"/>
<dbReference type="PROSITE" id="PS00893">
    <property type="entry name" value="NUDIX_BOX"/>
    <property type="match status" value="1"/>
</dbReference>
<proteinExistence type="predicted"/>
<accession>F2TYY4</accession>
<feature type="compositionally biased region" description="Acidic residues" evidence="4">
    <location>
        <begin position="1014"/>
        <end position="1034"/>
    </location>
</feature>
<keyword evidence="2" id="KW-0378">Hydrolase</keyword>
<dbReference type="STRING" id="946362.F2TYY4"/>
<name>F2TYY4_SALR5</name>
<dbReference type="Gene3D" id="3.90.79.10">
    <property type="entry name" value="Nucleoside Triphosphate Pyrophosphohydrolase"/>
    <property type="match status" value="1"/>
</dbReference>
<dbReference type="Proteomes" id="UP000007799">
    <property type="component" value="Unassembled WGS sequence"/>
</dbReference>
<feature type="compositionally biased region" description="Low complexity" evidence="4">
    <location>
        <begin position="152"/>
        <end position="186"/>
    </location>
</feature>
<dbReference type="InterPro" id="IPR006887">
    <property type="entry name" value="P4R3-like_central_dom"/>
</dbReference>
<feature type="compositionally biased region" description="Polar residues" evidence="4">
    <location>
        <begin position="1117"/>
        <end position="1126"/>
    </location>
</feature>
<feature type="region of interest" description="Disordered" evidence="4">
    <location>
        <begin position="1094"/>
        <end position="1126"/>
    </location>
</feature>
<dbReference type="FunCoup" id="F2TYY4">
    <property type="interactions" value="2056"/>
</dbReference>
<dbReference type="PROSITE" id="PS51462">
    <property type="entry name" value="NUDIX"/>
    <property type="match status" value="1"/>
</dbReference>
<dbReference type="Pfam" id="PF04802">
    <property type="entry name" value="PP4R3"/>
    <property type="match status" value="1"/>
</dbReference>
<dbReference type="GO" id="GO:0072542">
    <property type="term" value="F:protein phosphatase activator activity"/>
    <property type="evidence" value="ECO:0007669"/>
    <property type="project" value="TreeGrafter"/>
</dbReference>
<evidence type="ECO:0000256" key="4">
    <source>
        <dbReference type="SAM" id="MobiDB-lite"/>
    </source>
</evidence>
<dbReference type="Pfam" id="PF00293">
    <property type="entry name" value="NUDIX"/>
    <property type="match status" value="1"/>
</dbReference>
<dbReference type="RefSeq" id="XP_004997764.1">
    <property type="nucleotide sequence ID" value="XM_004997707.1"/>
</dbReference>
<protein>
    <recommendedName>
        <fullName evidence="5">Nudix hydrolase domain-containing protein</fullName>
    </recommendedName>
</protein>
<dbReference type="CDD" id="cd03673">
    <property type="entry name" value="NUDIX_Ap6A_hydrolase"/>
    <property type="match status" value="1"/>
</dbReference>
<dbReference type="GeneID" id="16078358"/>